<name>A0ABD0ZCZ3_9HEMI</name>
<comment type="caution">
    <text evidence="1">The sequence shown here is derived from an EMBL/GenBank/DDBJ whole genome shotgun (WGS) entry which is preliminary data.</text>
</comment>
<gene>
    <name evidence="1" type="ORF">AAG570_000075</name>
</gene>
<evidence type="ECO:0000313" key="2">
    <source>
        <dbReference type="Proteomes" id="UP001558652"/>
    </source>
</evidence>
<dbReference type="Proteomes" id="UP001558652">
    <property type="component" value="Unassembled WGS sequence"/>
</dbReference>
<dbReference type="EMBL" id="JBFDAA010000001">
    <property type="protein sequence ID" value="KAL1140143.1"/>
    <property type="molecule type" value="Genomic_DNA"/>
</dbReference>
<proteinExistence type="predicted"/>
<evidence type="ECO:0008006" key="3">
    <source>
        <dbReference type="Google" id="ProtNLM"/>
    </source>
</evidence>
<accession>A0ABD0ZCZ3</accession>
<keyword evidence="2" id="KW-1185">Reference proteome</keyword>
<dbReference type="AlphaFoldDB" id="A0ABD0ZCZ3"/>
<organism evidence="1 2">
    <name type="scientific">Ranatra chinensis</name>
    <dbReference type="NCBI Taxonomy" id="642074"/>
    <lineage>
        <taxon>Eukaryota</taxon>
        <taxon>Metazoa</taxon>
        <taxon>Ecdysozoa</taxon>
        <taxon>Arthropoda</taxon>
        <taxon>Hexapoda</taxon>
        <taxon>Insecta</taxon>
        <taxon>Pterygota</taxon>
        <taxon>Neoptera</taxon>
        <taxon>Paraneoptera</taxon>
        <taxon>Hemiptera</taxon>
        <taxon>Heteroptera</taxon>
        <taxon>Panheteroptera</taxon>
        <taxon>Nepomorpha</taxon>
        <taxon>Nepidae</taxon>
        <taxon>Ranatrinae</taxon>
        <taxon>Ranatra</taxon>
    </lineage>
</organism>
<sequence length="307" mass="34443">MGSVGGRVGLLVACQHPTGWLPPSSTGLLTSFGIIIIIASRDMPSTIIFNYTRSAVSGRMQIHSTFPRRFFNSSSWATIDNELVTEKINTKKVCAKLVLTDDQKIRRVAVATELLQSVEMKPDFLNNVITGVGTWGFECSEWHLPESPKPKEARMSKSKGPASEKDIAATRVLHHDNAPSHTALRVRGSTTWQRCHTSPTVPTWHLFPKVKTSLKVTRFGTIEAIQRAATRVLYEVRGKVGDKSVNKKKTKQIHSLWDEIEKVLAGDTSRAGRGVIYFKLRGGFRERMVLDDRWLEWISVIFKLGME</sequence>
<evidence type="ECO:0000313" key="1">
    <source>
        <dbReference type="EMBL" id="KAL1140143.1"/>
    </source>
</evidence>
<reference evidence="1 2" key="1">
    <citation type="submission" date="2024-07" db="EMBL/GenBank/DDBJ databases">
        <title>Chromosome-level genome assembly of the water stick insect Ranatra chinensis (Heteroptera: Nepidae).</title>
        <authorList>
            <person name="Liu X."/>
        </authorList>
    </citation>
    <scope>NUCLEOTIDE SEQUENCE [LARGE SCALE GENOMIC DNA]</scope>
    <source>
        <strain evidence="1">Cailab_2021Rc</strain>
        <tissue evidence="1">Muscle</tissue>
    </source>
</reference>
<protein>
    <recommendedName>
        <fullName evidence="3">Transposase</fullName>
    </recommendedName>
</protein>